<dbReference type="Pfam" id="PF26126">
    <property type="entry name" value="Had1"/>
    <property type="match status" value="1"/>
</dbReference>
<dbReference type="RefSeq" id="YP_009207041.1">
    <property type="nucleotide sequence ID" value="NC_028890.1"/>
</dbReference>
<organism evidence="1 2">
    <name type="scientific">Bacillus phage TsarBomba</name>
    <dbReference type="NCBI Taxonomy" id="1690456"/>
    <lineage>
        <taxon>Viruses</taxon>
        <taxon>Duplodnaviria</taxon>
        <taxon>Heunggongvirae</taxon>
        <taxon>Uroviricota</taxon>
        <taxon>Caudoviricetes</taxon>
        <taxon>Herelleviridae</taxon>
        <taxon>Bastillevirinae</taxon>
        <taxon>Tsarbombavirus</taxon>
        <taxon>Tsarbombavirus tsarbomba</taxon>
    </lineage>
</organism>
<protein>
    <submittedName>
        <fullName evidence="1">Uncharacterized protein</fullName>
    </submittedName>
</protein>
<dbReference type="EMBL" id="KT224359">
    <property type="protein sequence ID" value="ALA13065.1"/>
    <property type="molecule type" value="Genomic_DNA"/>
</dbReference>
<name>A0A0K2CZZ9_9CAUD</name>
<keyword evidence="2" id="KW-1185">Reference proteome</keyword>
<reference evidence="1 2" key="1">
    <citation type="journal article" date="2015" name="Genome Announc.">
        <title>Complete Genome Sequence of Bacillus cereus Group Phage TsarBomba.</title>
        <authorList>
            <person name="Erill I."/>
            <person name="Caruso S.M."/>
        </authorList>
    </citation>
    <scope>NUCLEOTIDE SEQUENCE [LARGE SCALE GENOMIC DNA]</scope>
</reference>
<evidence type="ECO:0000313" key="1">
    <source>
        <dbReference type="EMBL" id="ALA13065.1"/>
    </source>
</evidence>
<evidence type="ECO:0000313" key="2">
    <source>
        <dbReference type="Proteomes" id="UP000204602"/>
    </source>
</evidence>
<proteinExistence type="predicted"/>
<dbReference type="OrthoDB" id="28916at10239"/>
<accession>A0A0K2CZZ9</accession>
<dbReference type="InterPro" id="IPR059053">
    <property type="entry name" value="Had1"/>
</dbReference>
<gene>
    <name evidence="1" type="ORF">TSARBOMBA_226</name>
</gene>
<dbReference type="GeneID" id="26633276"/>
<dbReference type="KEGG" id="vg:26633276"/>
<dbReference type="Proteomes" id="UP000204602">
    <property type="component" value="Segment"/>
</dbReference>
<sequence length="73" mass="8332">MAKDINLSKVKDAANNLVLEDNMRVVRCVNIWSDGNKIRRFSGQNAKSTWHKPEDGYKKMIAVLIEVDEEIQG</sequence>